<dbReference type="Proteomes" id="UP000015106">
    <property type="component" value="Chromosome 3"/>
</dbReference>
<evidence type="ECO:0000259" key="6">
    <source>
        <dbReference type="Pfam" id="PF18052"/>
    </source>
</evidence>
<protein>
    <recommendedName>
        <fullName evidence="6">Disease resistance N-terminal domain-containing protein</fullName>
    </recommendedName>
</protein>
<keyword evidence="5" id="KW-0611">Plant defense</keyword>
<keyword evidence="3" id="KW-0677">Repeat</keyword>
<dbReference type="GO" id="GO:0006952">
    <property type="term" value="P:defense response"/>
    <property type="evidence" value="ECO:0007669"/>
    <property type="project" value="UniProtKB-KW"/>
</dbReference>
<name>A0A8R7PY38_TRIUA</name>
<feature type="domain" description="Disease resistance N-terminal" evidence="6">
    <location>
        <begin position="12"/>
        <end position="79"/>
    </location>
</feature>
<evidence type="ECO:0000256" key="5">
    <source>
        <dbReference type="ARBA" id="ARBA00022821"/>
    </source>
</evidence>
<reference evidence="7" key="3">
    <citation type="submission" date="2022-06" db="UniProtKB">
        <authorList>
            <consortium name="EnsemblPlants"/>
        </authorList>
    </citation>
    <scope>IDENTIFICATION</scope>
</reference>
<dbReference type="CDD" id="cd14798">
    <property type="entry name" value="RX-CC_like"/>
    <property type="match status" value="1"/>
</dbReference>
<evidence type="ECO:0000313" key="8">
    <source>
        <dbReference type="Proteomes" id="UP000015106"/>
    </source>
</evidence>
<dbReference type="GO" id="GO:0000166">
    <property type="term" value="F:nucleotide binding"/>
    <property type="evidence" value="ECO:0007669"/>
    <property type="project" value="UniProtKB-KW"/>
</dbReference>
<dbReference type="EnsemblPlants" id="TuG1812G0300005568.01.T01">
    <property type="protein sequence ID" value="TuG1812G0300005568.01.T01"/>
    <property type="gene ID" value="TuG1812G0300005568.01"/>
</dbReference>
<evidence type="ECO:0000256" key="2">
    <source>
        <dbReference type="ARBA" id="ARBA00022614"/>
    </source>
</evidence>
<dbReference type="InterPro" id="IPR038005">
    <property type="entry name" value="RX-like_CC"/>
</dbReference>
<evidence type="ECO:0000256" key="3">
    <source>
        <dbReference type="ARBA" id="ARBA00022737"/>
    </source>
</evidence>
<keyword evidence="8" id="KW-1185">Reference proteome</keyword>
<reference evidence="7" key="2">
    <citation type="submission" date="2018-03" db="EMBL/GenBank/DDBJ databases">
        <title>The Triticum urartu genome reveals the dynamic nature of wheat genome evolution.</title>
        <authorList>
            <person name="Ling H."/>
            <person name="Ma B."/>
            <person name="Shi X."/>
            <person name="Liu H."/>
            <person name="Dong L."/>
            <person name="Sun H."/>
            <person name="Cao Y."/>
            <person name="Gao Q."/>
            <person name="Zheng S."/>
            <person name="Li Y."/>
            <person name="Yu Y."/>
            <person name="Du H."/>
            <person name="Qi M."/>
            <person name="Li Y."/>
            <person name="Yu H."/>
            <person name="Cui Y."/>
            <person name="Wang N."/>
            <person name="Chen C."/>
            <person name="Wu H."/>
            <person name="Zhao Y."/>
            <person name="Zhang J."/>
            <person name="Li Y."/>
            <person name="Zhou W."/>
            <person name="Zhang B."/>
            <person name="Hu W."/>
            <person name="Eijk M."/>
            <person name="Tang J."/>
            <person name="Witsenboer H."/>
            <person name="Zhao S."/>
            <person name="Li Z."/>
            <person name="Zhang A."/>
            <person name="Wang D."/>
            <person name="Liang C."/>
        </authorList>
    </citation>
    <scope>NUCLEOTIDE SEQUENCE [LARGE SCALE GENOMIC DNA]</scope>
    <source>
        <strain evidence="7">cv. G1812</strain>
    </source>
</reference>
<dbReference type="Gramene" id="TuG1812G0300005568.01.T01">
    <property type="protein sequence ID" value="TuG1812G0300005568.01.T01"/>
    <property type="gene ID" value="TuG1812G0300005568.01"/>
</dbReference>
<organism evidence="7 8">
    <name type="scientific">Triticum urartu</name>
    <name type="common">Red wild einkorn</name>
    <name type="synonym">Crithodium urartu</name>
    <dbReference type="NCBI Taxonomy" id="4572"/>
    <lineage>
        <taxon>Eukaryota</taxon>
        <taxon>Viridiplantae</taxon>
        <taxon>Streptophyta</taxon>
        <taxon>Embryophyta</taxon>
        <taxon>Tracheophyta</taxon>
        <taxon>Spermatophyta</taxon>
        <taxon>Magnoliopsida</taxon>
        <taxon>Liliopsida</taxon>
        <taxon>Poales</taxon>
        <taxon>Poaceae</taxon>
        <taxon>BOP clade</taxon>
        <taxon>Pooideae</taxon>
        <taxon>Triticodae</taxon>
        <taxon>Triticeae</taxon>
        <taxon>Triticinae</taxon>
        <taxon>Triticum</taxon>
    </lineage>
</organism>
<dbReference type="InterPro" id="IPR041118">
    <property type="entry name" value="Rx_N"/>
</dbReference>
<evidence type="ECO:0000313" key="7">
    <source>
        <dbReference type="EnsemblPlants" id="TuG1812G0300005568.01.T01"/>
    </source>
</evidence>
<keyword evidence="2" id="KW-0433">Leucine-rich repeat</keyword>
<sequence length="129" mass="14596">MEGIMVATATGVLNSLLRKLAELMSDEYKLQKAVRSKISSLKLLSSINAFLRKLSDREEWRDQVREMPYEIEDCIDNNYMDKLDHELDKVGGIMGFIPKSIGKVKNIGAIHGISGQLEQLKQVVETSER</sequence>
<dbReference type="PANTHER" id="PTHR19338:SF65">
    <property type="entry name" value="OS06G0163900 PROTEIN"/>
    <property type="match status" value="1"/>
</dbReference>
<reference evidence="8" key="1">
    <citation type="journal article" date="2013" name="Nature">
        <title>Draft genome of the wheat A-genome progenitor Triticum urartu.</title>
        <authorList>
            <person name="Ling H.Q."/>
            <person name="Zhao S."/>
            <person name="Liu D."/>
            <person name="Wang J."/>
            <person name="Sun H."/>
            <person name="Zhang C."/>
            <person name="Fan H."/>
            <person name="Li D."/>
            <person name="Dong L."/>
            <person name="Tao Y."/>
            <person name="Gao C."/>
            <person name="Wu H."/>
            <person name="Li Y."/>
            <person name="Cui Y."/>
            <person name="Guo X."/>
            <person name="Zheng S."/>
            <person name="Wang B."/>
            <person name="Yu K."/>
            <person name="Liang Q."/>
            <person name="Yang W."/>
            <person name="Lou X."/>
            <person name="Chen J."/>
            <person name="Feng M."/>
            <person name="Jian J."/>
            <person name="Zhang X."/>
            <person name="Luo G."/>
            <person name="Jiang Y."/>
            <person name="Liu J."/>
            <person name="Wang Z."/>
            <person name="Sha Y."/>
            <person name="Zhang B."/>
            <person name="Wu H."/>
            <person name="Tang D."/>
            <person name="Shen Q."/>
            <person name="Xue P."/>
            <person name="Zou S."/>
            <person name="Wang X."/>
            <person name="Liu X."/>
            <person name="Wang F."/>
            <person name="Yang Y."/>
            <person name="An X."/>
            <person name="Dong Z."/>
            <person name="Zhang K."/>
            <person name="Zhang X."/>
            <person name="Luo M.C."/>
            <person name="Dvorak J."/>
            <person name="Tong Y."/>
            <person name="Wang J."/>
            <person name="Yang H."/>
            <person name="Li Z."/>
            <person name="Wang D."/>
            <person name="Zhang A."/>
            <person name="Wang J."/>
        </authorList>
    </citation>
    <scope>NUCLEOTIDE SEQUENCE</scope>
    <source>
        <strain evidence="8">cv. G1812</strain>
    </source>
</reference>
<comment type="similarity">
    <text evidence="1">Belongs to the disease resistance NB-LRR family.</text>
</comment>
<evidence type="ECO:0000256" key="1">
    <source>
        <dbReference type="ARBA" id="ARBA00008894"/>
    </source>
</evidence>
<dbReference type="AlphaFoldDB" id="A0A8R7PY38"/>
<accession>A0A8R7PY38</accession>
<keyword evidence="4" id="KW-0547">Nucleotide-binding</keyword>
<proteinExistence type="inferred from homology"/>
<dbReference type="Gene3D" id="1.20.5.4130">
    <property type="match status" value="1"/>
</dbReference>
<dbReference type="Pfam" id="PF18052">
    <property type="entry name" value="Rx_N"/>
    <property type="match status" value="1"/>
</dbReference>
<dbReference type="PANTHER" id="PTHR19338">
    <property type="entry name" value="TRANSLOCASE OF INNER MITOCHONDRIAL MEMBRANE 13 HOMOLOG"/>
    <property type="match status" value="1"/>
</dbReference>
<evidence type="ECO:0000256" key="4">
    <source>
        <dbReference type="ARBA" id="ARBA00022741"/>
    </source>
</evidence>